<name>A0ACC1P9S2_9APHY</name>
<dbReference type="EMBL" id="JANSHE010002907">
    <property type="protein sequence ID" value="KAJ2988790.1"/>
    <property type="molecule type" value="Genomic_DNA"/>
</dbReference>
<sequence>MCAGLDRENNRHGNDTVRYPTVKAIPRGRDLTRHGSRDKVVGFGGTIVDLECDSKGSLITEGVQRRGHKRGHGDVAALVLGVEEEEVVLAEKDS</sequence>
<accession>A0ACC1P9S2</accession>
<organism evidence="1 2">
    <name type="scientific">Trametes sanguinea</name>
    <dbReference type="NCBI Taxonomy" id="158606"/>
    <lineage>
        <taxon>Eukaryota</taxon>
        <taxon>Fungi</taxon>
        <taxon>Dikarya</taxon>
        <taxon>Basidiomycota</taxon>
        <taxon>Agaricomycotina</taxon>
        <taxon>Agaricomycetes</taxon>
        <taxon>Polyporales</taxon>
        <taxon>Polyporaceae</taxon>
        <taxon>Trametes</taxon>
    </lineage>
</organism>
<comment type="caution">
    <text evidence="1">The sequence shown here is derived from an EMBL/GenBank/DDBJ whole genome shotgun (WGS) entry which is preliminary data.</text>
</comment>
<gene>
    <name evidence="1" type="ORF">NUW54_g9001</name>
</gene>
<protein>
    <submittedName>
        <fullName evidence="1">Uncharacterized protein</fullName>
    </submittedName>
</protein>
<dbReference type="Proteomes" id="UP001144978">
    <property type="component" value="Unassembled WGS sequence"/>
</dbReference>
<evidence type="ECO:0000313" key="2">
    <source>
        <dbReference type="Proteomes" id="UP001144978"/>
    </source>
</evidence>
<proteinExistence type="predicted"/>
<evidence type="ECO:0000313" key="1">
    <source>
        <dbReference type="EMBL" id="KAJ2988790.1"/>
    </source>
</evidence>
<keyword evidence="2" id="KW-1185">Reference proteome</keyword>
<reference evidence="1" key="1">
    <citation type="submission" date="2022-08" db="EMBL/GenBank/DDBJ databases">
        <title>Genome Sequence of Pycnoporus sanguineus.</title>
        <authorList>
            <person name="Buettner E."/>
        </authorList>
    </citation>
    <scope>NUCLEOTIDE SEQUENCE</scope>
    <source>
        <strain evidence="1">CG-C14</strain>
    </source>
</reference>